<proteinExistence type="predicted"/>
<evidence type="ECO:0000256" key="1">
    <source>
        <dbReference type="SAM" id="MobiDB-lite"/>
    </source>
</evidence>
<keyword evidence="3" id="KW-1185">Reference proteome</keyword>
<accession>A0A7S9E0U0</accession>
<feature type="compositionally biased region" description="Polar residues" evidence="1">
    <location>
        <begin position="1"/>
        <end position="18"/>
    </location>
</feature>
<organism evidence="2 3">
    <name type="scientific">Salinimonas marina</name>
    <dbReference type="NCBI Taxonomy" id="2785918"/>
    <lineage>
        <taxon>Bacteria</taxon>
        <taxon>Pseudomonadati</taxon>
        <taxon>Pseudomonadota</taxon>
        <taxon>Gammaproteobacteria</taxon>
        <taxon>Alteromonadales</taxon>
        <taxon>Alteromonadaceae</taxon>
        <taxon>Alteromonas/Salinimonas group</taxon>
        <taxon>Salinimonas</taxon>
    </lineage>
</organism>
<evidence type="ECO:0000313" key="3">
    <source>
        <dbReference type="Proteomes" id="UP000595095"/>
    </source>
</evidence>
<reference evidence="2 3" key="1">
    <citation type="submission" date="2020-11" db="EMBL/GenBank/DDBJ databases">
        <title>Complete genome sequence for Salinimonas sp. strain G2-b.</title>
        <authorList>
            <person name="Park S.-J."/>
        </authorList>
    </citation>
    <scope>NUCLEOTIDE SEQUENCE [LARGE SCALE GENOMIC DNA]</scope>
    <source>
        <strain evidence="2 3">G2-b</strain>
    </source>
</reference>
<name>A0A7S9E0U0_9ALTE</name>
<dbReference type="RefSeq" id="WP_195812027.1">
    <property type="nucleotide sequence ID" value="NZ_CP064795.1"/>
</dbReference>
<sequence length="126" mass="13776">MAKLANNNAVRNSSTGNRGNARRADGFANLVVENSEGQRVSLSRTGTQLYRSDEPSSAMQALHNWILDNPEEAKGLVIRVDSIVNLEERADPNEMDFSSFLSGASKPAKPSSDETTNKLREHFAKA</sequence>
<dbReference type="KEGG" id="smaa:IT774_07580"/>
<feature type="compositionally biased region" description="Basic and acidic residues" evidence="1">
    <location>
        <begin position="111"/>
        <end position="126"/>
    </location>
</feature>
<dbReference type="EMBL" id="CP064795">
    <property type="protein sequence ID" value="QPG06955.1"/>
    <property type="molecule type" value="Genomic_DNA"/>
</dbReference>
<feature type="region of interest" description="Disordered" evidence="1">
    <location>
        <begin position="94"/>
        <end position="126"/>
    </location>
</feature>
<dbReference type="Proteomes" id="UP000595095">
    <property type="component" value="Chromosome"/>
</dbReference>
<evidence type="ECO:0000313" key="2">
    <source>
        <dbReference type="EMBL" id="QPG06955.1"/>
    </source>
</evidence>
<gene>
    <name evidence="2" type="ORF">IT774_07580</name>
</gene>
<feature type="region of interest" description="Disordered" evidence="1">
    <location>
        <begin position="1"/>
        <end position="22"/>
    </location>
</feature>
<dbReference type="AlphaFoldDB" id="A0A7S9E0U0"/>
<protein>
    <submittedName>
        <fullName evidence="2">Uncharacterized protein</fullName>
    </submittedName>
</protein>